<organism evidence="9 10">
    <name type="scientific">Nannochloropsis gaditana</name>
    <dbReference type="NCBI Taxonomy" id="72520"/>
    <lineage>
        <taxon>Eukaryota</taxon>
        <taxon>Sar</taxon>
        <taxon>Stramenopiles</taxon>
        <taxon>Ochrophyta</taxon>
        <taxon>Eustigmatophyceae</taxon>
        <taxon>Eustigmatales</taxon>
        <taxon>Monodopsidaceae</taxon>
        <taxon>Nannochloropsis</taxon>
    </lineage>
</organism>
<evidence type="ECO:0000313" key="9">
    <source>
        <dbReference type="EMBL" id="EWM25067.1"/>
    </source>
</evidence>
<evidence type="ECO:0000313" key="10">
    <source>
        <dbReference type="Proteomes" id="UP000019335"/>
    </source>
</evidence>
<protein>
    <submittedName>
        <fullName evidence="9">Zinc transporter 9</fullName>
    </submittedName>
</protein>
<name>W7TG20_9STRA</name>
<feature type="transmembrane region" description="Helical" evidence="7">
    <location>
        <begin position="302"/>
        <end position="326"/>
    </location>
</feature>
<dbReference type="EMBL" id="AZIL01001060">
    <property type="protein sequence ID" value="EWM25067.1"/>
    <property type="molecule type" value="Genomic_DNA"/>
</dbReference>
<evidence type="ECO:0000256" key="6">
    <source>
        <dbReference type="SAM" id="MobiDB-lite"/>
    </source>
</evidence>
<dbReference type="OrthoDB" id="407410at2759"/>
<dbReference type="GO" id="GO:0006829">
    <property type="term" value="P:zinc ion transport"/>
    <property type="evidence" value="ECO:0007669"/>
    <property type="project" value="InterPro"/>
</dbReference>
<sequence>MLLAASATGRRRLGPGGTTLLRFGLSQSEDDCDSRLKARLLEWKKQQLGVWVCARGKLPTHPLTRPWHKPYNAAYHISAWALERRHWKRRKDFRPCGAHVTQRMHIPPSSSSSTGRGPQSRRPLDKPSGAPPHDSTKRPTSKQVKEKSEHVVKLALGGNVVITIAKFLAWLHSGSSAMLSESIHSLVDSGNQTLLLIGIRAAATAPDRHHQYGYGKSIYFWSLVSALGTFWLGAGVSLRNSFQDLMSPTVQLEEITWDVWGVLGVSFLIDGSVLYQTMQLLRDSKPKHLTLWEHIRRIRDPTTLAVLLEDSGACLGVVMAIVGIGLSHALANPVYDSIGGLCISSLLAAMGLALARLNERYLLGQAVEPEIVDDIRKLLMARPGIDNVQSVQSQWIGPYTFAYKAEVDFDGTYLAAKLMARYEDEFLGSARLKEDLPVLLAFYAEDVVRTLEREVRDVEREIRAVHPEAQFIELEPASKDATAFAIDGHREKMLRELEHITLNQLLIAIAKNVVKQQQKQKHTAKQGQVAATRGDAGAGETSQVGDGKGSEDVDVKGEGNSQKK</sequence>
<dbReference type="PANTHER" id="PTHR13414">
    <property type="entry name" value="HUEL-CATION TRANSPORTER"/>
    <property type="match status" value="1"/>
</dbReference>
<accession>W7TG20</accession>
<feature type="compositionally biased region" description="Low complexity" evidence="6">
    <location>
        <begin position="107"/>
        <end position="121"/>
    </location>
</feature>
<keyword evidence="3 7" id="KW-0812">Transmembrane</keyword>
<dbReference type="InterPro" id="IPR040177">
    <property type="entry name" value="SLC30A9"/>
</dbReference>
<dbReference type="GO" id="GO:0006882">
    <property type="term" value="P:intracellular zinc ion homeostasis"/>
    <property type="evidence" value="ECO:0007669"/>
    <property type="project" value="TreeGrafter"/>
</dbReference>
<dbReference type="Gene3D" id="1.20.1510.10">
    <property type="entry name" value="Cation efflux protein transmembrane domain"/>
    <property type="match status" value="1"/>
</dbReference>
<comment type="subcellular location">
    <subcellularLocation>
        <location evidence="1">Membrane</location>
        <topology evidence="1">Multi-pass membrane protein</topology>
    </subcellularLocation>
</comment>
<feature type="transmembrane region" description="Helical" evidence="7">
    <location>
        <begin position="338"/>
        <end position="355"/>
    </location>
</feature>
<evidence type="ECO:0000256" key="2">
    <source>
        <dbReference type="ARBA" id="ARBA00022448"/>
    </source>
</evidence>
<feature type="transmembrane region" description="Helical" evidence="7">
    <location>
        <begin position="259"/>
        <end position="281"/>
    </location>
</feature>
<keyword evidence="10" id="KW-1185">Reference proteome</keyword>
<dbReference type="Proteomes" id="UP000019335">
    <property type="component" value="Chromosome 12"/>
</dbReference>
<dbReference type="GO" id="GO:0005783">
    <property type="term" value="C:endoplasmic reticulum"/>
    <property type="evidence" value="ECO:0007669"/>
    <property type="project" value="TreeGrafter"/>
</dbReference>
<gene>
    <name evidence="9" type="ORF">Naga_100098g17</name>
</gene>
<evidence type="ECO:0000259" key="8">
    <source>
        <dbReference type="Pfam" id="PF01545"/>
    </source>
</evidence>
<feature type="transmembrane region" description="Helical" evidence="7">
    <location>
        <begin position="218"/>
        <end position="239"/>
    </location>
</feature>
<dbReference type="GO" id="GO:0016020">
    <property type="term" value="C:membrane"/>
    <property type="evidence" value="ECO:0007669"/>
    <property type="project" value="UniProtKB-SubCell"/>
</dbReference>
<keyword evidence="5 7" id="KW-0472">Membrane</keyword>
<dbReference type="InterPro" id="IPR058533">
    <property type="entry name" value="Cation_efflux_TM"/>
</dbReference>
<feature type="domain" description="Cation efflux protein transmembrane" evidence="8">
    <location>
        <begin position="153"/>
        <end position="363"/>
    </location>
</feature>
<evidence type="ECO:0000256" key="5">
    <source>
        <dbReference type="ARBA" id="ARBA00023136"/>
    </source>
</evidence>
<feature type="region of interest" description="Disordered" evidence="6">
    <location>
        <begin position="520"/>
        <end position="564"/>
    </location>
</feature>
<feature type="compositionally biased region" description="Basic and acidic residues" evidence="6">
    <location>
        <begin position="548"/>
        <end position="557"/>
    </location>
</feature>
<dbReference type="InterPro" id="IPR027469">
    <property type="entry name" value="Cation_efflux_TMD_sf"/>
</dbReference>
<keyword evidence="4 7" id="KW-1133">Transmembrane helix</keyword>
<evidence type="ECO:0000256" key="7">
    <source>
        <dbReference type="SAM" id="Phobius"/>
    </source>
</evidence>
<evidence type="ECO:0000256" key="1">
    <source>
        <dbReference type="ARBA" id="ARBA00004141"/>
    </source>
</evidence>
<keyword evidence="2" id="KW-0813">Transport</keyword>
<reference evidence="9 10" key="1">
    <citation type="journal article" date="2014" name="Mol. Plant">
        <title>Chromosome Scale Genome Assembly and Transcriptome Profiling of Nannochloropsis gaditana in Nitrogen Depletion.</title>
        <authorList>
            <person name="Corteggiani Carpinelli E."/>
            <person name="Telatin A."/>
            <person name="Vitulo N."/>
            <person name="Forcato C."/>
            <person name="D'Angelo M."/>
            <person name="Schiavon R."/>
            <person name="Vezzi A."/>
            <person name="Giacometti G.M."/>
            <person name="Morosinotto T."/>
            <person name="Valle G."/>
        </authorList>
    </citation>
    <scope>NUCLEOTIDE SEQUENCE [LARGE SCALE GENOMIC DNA]</scope>
    <source>
        <strain evidence="9 10">B-31</strain>
    </source>
</reference>
<dbReference type="PANTHER" id="PTHR13414:SF9">
    <property type="entry name" value="PROTON-COUPLED ZINC ANTIPORTER SLC30A9, MITOCHONDRIAL"/>
    <property type="match status" value="1"/>
</dbReference>
<dbReference type="InterPro" id="IPR002524">
    <property type="entry name" value="Cation_efflux"/>
</dbReference>
<proteinExistence type="predicted"/>
<dbReference type="AlphaFoldDB" id="W7TG20"/>
<dbReference type="SUPFAM" id="SSF161111">
    <property type="entry name" value="Cation efflux protein transmembrane domain-like"/>
    <property type="match status" value="1"/>
</dbReference>
<comment type="caution">
    <text evidence="9">The sequence shown here is derived from an EMBL/GenBank/DDBJ whole genome shotgun (WGS) entry which is preliminary data.</text>
</comment>
<dbReference type="GO" id="GO:0008324">
    <property type="term" value="F:monoatomic cation transmembrane transporter activity"/>
    <property type="evidence" value="ECO:0007669"/>
    <property type="project" value="InterPro"/>
</dbReference>
<evidence type="ECO:0000256" key="3">
    <source>
        <dbReference type="ARBA" id="ARBA00022692"/>
    </source>
</evidence>
<feature type="region of interest" description="Disordered" evidence="6">
    <location>
        <begin position="98"/>
        <end position="148"/>
    </location>
</feature>
<evidence type="ECO:0000256" key="4">
    <source>
        <dbReference type="ARBA" id="ARBA00022989"/>
    </source>
</evidence>
<dbReference type="Pfam" id="PF01545">
    <property type="entry name" value="Cation_efflux"/>
    <property type="match status" value="1"/>
</dbReference>
<dbReference type="NCBIfam" id="TIGR01297">
    <property type="entry name" value="CDF"/>
    <property type="match status" value="1"/>
</dbReference>